<dbReference type="PATRIC" id="fig|929558.5.peg.2755"/>
<keyword evidence="2" id="KW-1185">Reference proteome</keyword>
<dbReference type="HOGENOM" id="CLU_3333862_0_0_7"/>
<dbReference type="Proteomes" id="UP000006431">
    <property type="component" value="Unassembled WGS sequence"/>
</dbReference>
<evidence type="ECO:0000313" key="2">
    <source>
        <dbReference type="Proteomes" id="UP000006431"/>
    </source>
</evidence>
<gene>
    <name evidence="1" type="ORF">SMGD1_2765</name>
</gene>
<sequence length="38" mass="4517">MVESDIYKDDPNVLTYFIHSNDKKLFDECVQVKNLKNL</sequence>
<dbReference type="EMBL" id="AFRZ01000001">
    <property type="protein sequence ID" value="EHP31287.1"/>
    <property type="molecule type" value="Genomic_DNA"/>
</dbReference>
<name>H1FTH8_SULGG</name>
<comment type="caution">
    <text evidence="1">The sequence shown here is derived from an EMBL/GenBank/DDBJ whole genome shotgun (WGS) entry which is preliminary data.</text>
</comment>
<evidence type="ECO:0000313" key="1">
    <source>
        <dbReference type="EMBL" id="EHP31287.1"/>
    </source>
</evidence>
<accession>H1FTH8</accession>
<protein>
    <submittedName>
        <fullName evidence="1">Uncharacterized protein</fullName>
    </submittedName>
</protein>
<dbReference type="STRING" id="929558.SMGD1_2765"/>
<reference evidence="1 2" key="1">
    <citation type="journal article" date="2012" name="Proc. Natl. Acad. Sci. U.S.A.">
        <title>Genome and physiology of a model Epsilonproteobacterium responsible for sulfide detoxification in marine oxygen depletion zones.</title>
        <authorList>
            <person name="Grote J."/>
            <person name="Schott T."/>
            <person name="Bruckner C.G."/>
            <person name="Glockner F.O."/>
            <person name="Jost G."/>
            <person name="Teeling H."/>
            <person name="Labrenz M."/>
            <person name="Jurgens K."/>
        </authorList>
    </citation>
    <scope>NUCLEOTIDE SEQUENCE [LARGE SCALE GENOMIC DNA]</scope>
    <source>
        <strain evidence="1 2">GD1</strain>
    </source>
</reference>
<proteinExistence type="predicted"/>
<organism evidence="1 2">
    <name type="scientific">Sulfurimonas gotlandica (strain DSM 19862 / JCM 16533 / GD1)</name>
    <dbReference type="NCBI Taxonomy" id="929558"/>
    <lineage>
        <taxon>Bacteria</taxon>
        <taxon>Pseudomonadati</taxon>
        <taxon>Campylobacterota</taxon>
        <taxon>Epsilonproteobacteria</taxon>
        <taxon>Campylobacterales</taxon>
        <taxon>Sulfurimonadaceae</taxon>
        <taxon>Sulfurimonas</taxon>
    </lineage>
</organism>
<dbReference type="AlphaFoldDB" id="H1FTH8"/>